<gene>
    <name evidence="2" type="ORF">GHT09_017244</name>
    <name evidence="3" type="ORF">MONAX_5E001809</name>
</gene>
<sequence>MNLAERKGEFRESRASQREEEGGGLSAPAGLTALGLGDLSLARSRGPERPPERPGGGGGGPRKKKGAAEPGRRKKAEAGAAMAVPTRPGAAKRTLQDGRQRPPAGPRKDRFLLRICFLGD</sequence>
<accession>A0A5E4D0M1</accession>
<dbReference type="EMBL" id="CABDUW010002672">
    <property type="protein sequence ID" value="VTJ87645.1"/>
    <property type="molecule type" value="Genomic_DNA"/>
</dbReference>
<evidence type="ECO:0000313" key="4">
    <source>
        <dbReference type="Proteomes" id="UP000335636"/>
    </source>
</evidence>
<organism evidence="3 4">
    <name type="scientific">Marmota monax</name>
    <name type="common">Woodchuck</name>
    <dbReference type="NCBI Taxonomy" id="9995"/>
    <lineage>
        <taxon>Eukaryota</taxon>
        <taxon>Metazoa</taxon>
        <taxon>Chordata</taxon>
        <taxon>Craniata</taxon>
        <taxon>Vertebrata</taxon>
        <taxon>Euteleostomi</taxon>
        <taxon>Mammalia</taxon>
        <taxon>Eutheria</taxon>
        <taxon>Euarchontoglires</taxon>
        <taxon>Glires</taxon>
        <taxon>Rodentia</taxon>
        <taxon>Sciuromorpha</taxon>
        <taxon>Sciuridae</taxon>
        <taxon>Xerinae</taxon>
        <taxon>Marmotini</taxon>
        <taxon>Marmota</taxon>
    </lineage>
</organism>
<protein>
    <submittedName>
        <fullName evidence="3">Uncharacterized protein</fullName>
    </submittedName>
</protein>
<dbReference type="Proteomes" id="UP000335636">
    <property type="component" value="Unassembled WGS sequence"/>
</dbReference>
<reference evidence="3 4" key="1">
    <citation type="submission" date="2019-04" db="EMBL/GenBank/DDBJ databases">
        <authorList>
            <person name="Alioto T."/>
            <person name="Alioto T."/>
        </authorList>
    </citation>
    <scope>NUCLEOTIDE SEQUENCE [LARGE SCALE GENOMIC DNA]</scope>
</reference>
<evidence type="ECO:0000256" key="1">
    <source>
        <dbReference type="SAM" id="MobiDB-lite"/>
    </source>
</evidence>
<reference evidence="2" key="2">
    <citation type="submission" date="2020-08" db="EMBL/GenBank/DDBJ databases">
        <authorList>
            <person name="Shumante A."/>
            <person name="Zimin A.V."/>
            <person name="Puiu D."/>
            <person name="Salzberg S.L."/>
        </authorList>
    </citation>
    <scope>NUCLEOTIDE SEQUENCE</scope>
    <source>
        <strain evidence="2">WC2-LM</strain>
        <tissue evidence="2">Liver</tissue>
    </source>
</reference>
<evidence type="ECO:0000313" key="2">
    <source>
        <dbReference type="EMBL" id="KAF7471695.1"/>
    </source>
</evidence>
<name>A0A5E4D0M1_MARMO</name>
<feature type="region of interest" description="Disordered" evidence="1">
    <location>
        <begin position="1"/>
        <end position="111"/>
    </location>
</feature>
<dbReference type="Proteomes" id="UP000662637">
    <property type="component" value="Unassembled WGS sequence"/>
</dbReference>
<keyword evidence="4" id="KW-1185">Reference proteome</keyword>
<evidence type="ECO:0000313" key="3">
    <source>
        <dbReference type="EMBL" id="VTJ87645.1"/>
    </source>
</evidence>
<dbReference type="AlphaFoldDB" id="A0A5E4D0M1"/>
<feature type="compositionally biased region" description="Basic and acidic residues" evidence="1">
    <location>
        <begin position="1"/>
        <end position="21"/>
    </location>
</feature>
<dbReference type="EMBL" id="WJEC01006693">
    <property type="protein sequence ID" value="KAF7471695.1"/>
    <property type="molecule type" value="Genomic_DNA"/>
</dbReference>
<proteinExistence type="predicted"/>
<feature type="compositionally biased region" description="Basic and acidic residues" evidence="1">
    <location>
        <begin position="94"/>
        <end position="111"/>
    </location>
</feature>